<gene>
    <name evidence="1" type="ORF">C1SCF055_LOCUS44841</name>
</gene>
<comment type="caution">
    <text evidence="1">The sequence shown here is derived from an EMBL/GenBank/DDBJ whole genome shotgun (WGS) entry which is preliminary data.</text>
</comment>
<proteinExistence type="predicted"/>
<dbReference type="AlphaFoldDB" id="A0A9P1M639"/>
<sequence>MGRGNLRNRASPKPDQQNFQMRSKMEFVQWVYKIQIIKFVRIPTMFVRWVYKLPVVEVIQQAHRTLIIKFVQQAYRIPIMFAQRVHRIPIIEFAQQGHKIPIINGAQRAQGIRVIECEQ</sequence>
<organism evidence="1">
    <name type="scientific">Cladocopium goreaui</name>
    <dbReference type="NCBI Taxonomy" id="2562237"/>
    <lineage>
        <taxon>Eukaryota</taxon>
        <taxon>Sar</taxon>
        <taxon>Alveolata</taxon>
        <taxon>Dinophyceae</taxon>
        <taxon>Suessiales</taxon>
        <taxon>Symbiodiniaceae</taxon>
        <taxon>Cladocopium</taxon>
    </lineage>
</organism>
<dbReference type="Proteomes" id="UP001152797">
    <property type="component" value="Unassembled WGS sequence"/>
</dbReference>
<dbReference type="EMBL" id="CAMXCT020006810">
    <property type="protein sequence ID" value="CAL1173798.1"/>
    <property type="molecule type" value="Genomic_DNA"/>
</dbReference>
<evidence type="ECO:0000313" key="1">
    <source>
        <dbReference type="EMBL" id="CAI4020423.1"/>
    </source>
</evidence>
<reference evidence="1" key="1">
    <citation type="submission" date="2022-10" db="EMBL/GenBank/DDBJ databases">
        <authorList>
            <person name="Chen Y."/>
            <person name="Dougan E. K."/>
            <person name="Chan C."/>
            <person name="Rhodes N."/>
            <person name="Thang M."/>
        </authorList>
    </citation>
    <scope>NUCLEOTIDE SEQUENCE</scope>
</reference>
<dbReference type="EMBL" id="CAMXCT030006810">
    <property type="protein sequence ID" value="CAL4807735.1"/>
    <property type="molecule type" value="Genomic_DNA"/>
</dbReference>
<protein>
    <submittedName>
        <fullName evidence="1">Uncharacterized protein</fullName>
    </submittedName>
</protein>
<reference evidence="2" key="2">
    <citation type="submission" date="2024-04" db="EMBL/GenBank/DDBJ databases">
        <authorList>
            <person name="Chen Y."/>
            <person name="Shah S."/>
            <person name="Dougan E. K."/>
            <person name="Thang M."/>
            <person name="Chan C."/>
        </authorList>
    </citation>
    <scope>NUCLEOTIDE SEQUENCE [LARGE SCALE GENOMIC DNA]</scope>
</reference>
<evidence type="ECO:0000313" key="2">
    <source>
        <dbReference type="EMBL" id="CAL1173798.1"/>
    </source>
</evidence>
<evidence type="ECO:0000313" key="3">
    <source>
        <dbReference type="Proteomes" id="UP001152797"/>
    </source>
</evidence>
<dbReference type="EMBL" id="CAMXCT010006810">
    <property type="protein sequence ID" value="CAI4020423.1"/>
    <property type="molecule type" value="Genomic_DNA"/>
</dbReference>
<accession>A0A9P1M639</accession>
<keyword evidence="3" id="KW-1185">Reference proteome</keyword>
<name>A0A9P1M639_9DINO</name>